<proteinExistence type="predicted"/>
<protein>
    <submittedName>
        <fullName evidence="1">Uncharacterized protein</fullName>
    </submittedName>
</protein>
<evidence type="ECO:0000313" key="2">
    <source>
        <dbReference type="Proteomes" id="UP000314294"/>
    </source>
</evidence>
<dbReference type="Proteomes" id="UP000314294">
    <property type="component" value="Unassembled WGS sequence"/>
</dbReference>
<name>A0A4Z2HHV5_9TELE</name>
<organism evidence="1 2">
    <name type="scientific">Liparis tanakae</name>
    <name type="common">Tanaka's snailfish</name>
    <dbReference type="NCBI Taxonomy" id="230148"/>
    <lineage>
        <taxon>Eukaryota</taxon>
        <taxon>Metazoa</taxon>
        <taxon>Chordata</taxon>
        <taxon>Craniata</taxon>
        <taxon>Vertebrata</taxon>
        <taxon>Euteleostomi</taxon>
        <taxon>Actinopterygii</taxon>
        <taxon>Neopterygii</taxon>
        <taxon>Teleostei</taxon>
        <taxon>Neoteleostei</taxon>
        <taxon>Acanthomorphata</taxon>
        <taxon>Eupercaria</taxon>
        <taxon>Perciformes</taxon>
        <taxon>Cottioidei</taxon>
        <taxon>Cottales</taxon>
        <taxon>Liparidae</taxon>
        <taxon>Liparis</taxon>
    </lineage>
</organism>
<keyword evidence="2" id="KW-1185">Reference proteome</keyword>
<evidence type="ECO:0000313" key="1">
    <source>
        <dbReference type="EMBL" id="TNN65417.1"/>
    </source>
</evidence>
<dbReference type="EMBL" id="SRLO01000235">
    <property type="protein sequence ID" value="TNN65417.1"/>
    <property type="molecule type" value="Genomic_DNA"/>
</dbReference>
<comment type="caution">
    <text evidence="1">The sequence shown here is derived from an EMBL/GenBank/DDBJ whole genome shotgun (WGS) entry which is preliminary data.</text>
</comment>
<gene>
    <name evidence="1" type="ORF">EYF80_024357</name>
</gene>
<dbReference type="AlphaFoldDB" id="A0A4Z2HHV5"/>
<sequence>MESLERSFFFSSALVVVVVEVEEEAEEEVEGSACTAAVPDWEWDRWTDGKPHHVKPVATAGAGVEALRRDKEHYSVLYSEGTMRKKRFLNDWENLPDNMSVVNGSIAVQEPDLEQSRHQ</sequence>
<accession>A0A4Z2HHV5</accession>
<reference evidence="1 2" key="1">
    <citation type="submission" date="2019-03" db="EMBL/GenBank/DDBJ databases">
        <title>First draft genome of Liparis tanakae, snailfish: a comprehensive survey of snailfish specific genes.</title>
        <authorList>
            <person name="Kim W."/>
            <person name="Song I."/>
            <person name="Jeong J.-H."/>
            <person name="Kim D."/>
            <person name="Kim S."/>
            <person name="Ryu S."/>
            <person name="Song J.Y."/>
            <person name="Lee S.K."/>
        </authorList>
    </citation>
    <scope>NUCLEOTIDE SEQUENCE [LARGE SCALE GENOMIC DNA]</scope>
    <source>
        <tissue evidence="1">Muscle</tissue>
    </source>
</reference>